<evidence type="ECO:0000313" key="2">
    <source>
        <dbReference type="EMBL" id="KAH7291520.1"/>
    </source>
</evidence>
<reference evidence="2" key="1">
    <citation type="submission" date="2021-08" db="EMBL/GenBank/DDBJ databases">
        <title>WGS assembly of Ceratopteris richardii.</title>
        <authorList>
            <person name="Marchant D.B."/>
            <person name="Chen G."/>
            <person name="Jenkins J."/>
            <person name="Shu S."/>
            <person name="Leebens-Mack J."/>
            <person name="Grimwood J."/>
            <person name="Schmutz J."/>
            <person name="Soltis P."/>
            <person name="Soltis D."/>
            <person name="Chen Z.-H."/>
        </authorList>
    </citation>
    <scope>NUCLEOTIDE SEQUENCE</scope>
    <source>
        <strain evidence="2">Whitten #5841</strain>
        <tissue evidence="2">Leaf</tissue>
    </source>
</reference>
<dbReference type="PANTHER" id="PTHR14237:SF76">
    <property type="entry name" value="OS03G0765800 PROTEIN"/>
    <property type="match status" value="1"/>
</dbReference>
<feature type="region of interest" description="Disordered" evidence="1">
    <location>
        <begin position="76"/>
        <end position="102"/>
    </location>
</feature>
<comment type="caution">
    <text evidence="2">The sequence shown here is derived from an EMBL/GenBank/DDBJ whole genome shotgun (WGS) entry which is preliminary data.</text>
</comment>
<dbReference type="AlphaFoldDB" id="A0A8T2R692"/>
<evidence type="ECO:0000256" key="1">
    <source>
        <dbReference type="SAM" id="MobiDB-lite"/>
    </source>
</evidence>
<dbReference type="InterPro" id="IPR015421">
    <property type="entry name" value="PyrdxlP-dep_Trfase_major"/>
</dbReference>
<organism evidence="2 3">
    <name type="scientific">Ceratopteris richardii</name>
    <name type="common">Triangle waterfern</name>
    <dbReference type="NCBI Taxonomy" id="49495"/>
    <lineage>
        <taxon>Eukaryota</taxon>
        <taxon>Viridiplantae</taxon>
        <taxon>Streptophyta</taxon>
        <taxon>Embryophyta</taxon>
        <taxon>Tracheophyta</taxon>
        <taxon>Polypodiopsida</taxon>
        <taxon>Polypodiidae</taxon>
        <taxon>Polypodiales</taxon>
        <taxon>Pteridineae</taxon>
        <taxon>Pteridaceae</taxon>
        <taxon>Parkerioideae</taxon>
        <taxon>Ceratopteris</taxon>
    </lineage>
</organism>
<feature type="compositionally biased region" description="Low complexity" evidence="1">
    <location>
        <begin position="76"/>
        <end position="88"/>
    </location>
</feature>
<evidence type="ECO:0008006" key="4">
    <source>
        <dbReference type="Google" id="ProtNLM"/>
    </source>
</evidence>
<dbReference type="OrthoDB" id="10264306at2759"/>
<dbReference type="Gene3D" id="3.40.640.10">
    <property type="entry name" value="Type I PLP-dependent aspartate aminotransferase-like (Major domain)"/>
    <property type="match status" value="1"/>
</dbReference>
<proteinExistence type="predicted"/>
<gene>
    <name evidence="2" type="ORF">KP509_29G020300</name>
</gene>
<evidence type="ECO:0000313" key="3">
    <source>
        <dbReference type="Proteomes" id="UP000825935"/>
    </source>
</evidence>
<dbReference type="InterPro" id="IPR015424">
    <property type="entry name" value="PyrdxlP-dep_Trfase"/>
</dbReference>
<accession>A0A8T2R692</accession>
<protein>
    <recommendedName>
        <fullName evidence="4">Molybdenum cofactor sulfurase</fullName>
    </recommendedName>
</protein>
<dbReference type="Proteomes" id="UP000825935">
    <property type="component" value="Chromosome 29"/>
</dbReference>
<feature type="compositionally biased region" description="Low complexity" evidence="1">
    <location>
        <begin position="324"/>
        <end position="339"/>
    </location>
</feature>
<feature type="region of interest" description="Disordered" evidence="1">
    <location>
        <begin position="557"/>
        <end position="591"/>
    </location>
</feature>
<dbReference type="EMBL" id="CM035434">
    <property type="protein sequence ID" value="KAH7291520.1"/>
    <property type="molecule type" value="Genomic_DNA"/>
</dbReference>
<feature type="region of interest" description="Disordered" evidence="1">
    <location>
        <begin position="315"/>
        <end position="340"/>
    </location>
</feature>
<dbReference type="PANTHER" id="PTHR14237">
    <property type="entry name" value="MOLYBDOPTERIN COFACTOR SULFURASE MOSC"/>
    <property type="match status" value="1"/>
</dbReference>
<sequence>MCSTPWRHPTSMSKSVRNFFVPASRPAALCSSILWNQRKKQRDAAIADVLEPIKRERPIKGKAFADGAVQGASPLPAASSSLSSSFSAGNMRDKPLRRSTSQVHREFVRATAGVSEGNLISFDSLPSYEKAHEQFTESYPRFSETEKLDRIRFQEYSHLEDEELACLDYCGFGLFSCAQQEDATTEEGFSSSFSLSEISSNLWSHALFGSAPKGTMEYAIRIRIMEFLNVPIHEYSMVFTVSRGATFKLLADAYPWSSNGRLVTMYDYESESVGWMEQRAANSGARVYRARFRWPSLRVCSAELKREIMAGSSWKTKGIRGKKQQPQPADAQQASDGPPLSRTTVASWLDRVSLQHQQHTKKERGKGLFVFPVQSRVSGAKYSYQWMSLAQQNQWHVLLDASALGPKDMDSLGLSLFRPDFITASFYKLFGGDPSGFGCLFIKNSVAQSIQDSSGAPVSGMVRIMPLECQWDFSSSVSEDSERCDDVRMVSSFSGPMPAIEEHDIPTPPELEGSIVDDNHSSVCEDTELMSVEALIHSHIFSDDDHENDSIAEECPSPLAITSNKGSSGPLQADRVHSSVQPGNVLPNRKAGLPSKMKIKGLCSGLLHLHSGKVGNSSDSIGEDAYALEDALKEMIQDNGKKDNSLKHVVFGNKDLSNQDKPVHIGSATSKVQLNYHEPDEMTQHIPESLVHVSRKITEQHQPRESDELSFGSHAELEWRSLTRKLNYHRADEECTNISVEGNLETIEEIEIETEFPELSQHKNVALNLNRFDSEVYKQTTMVTEEAVGRKLTLLKESAISRETEGGFRLLGCRNADASLLSMAAGRGSGVESFRLRSISSGSREFSPMERSIGSNSDEEQGEEEFAEEPQLLCSCLDHADMMGLNQTSLRLRYLINWLVSSLLTLQHPKTDLSLVHIYGPQVRYDRGASVAFNLFDSEGKLLHPDFVRILADQVNISLGLGFLRNIHFCGNLLEDPHSLSSNANMKGATNKATSSLPSRVEVVTAALSLLSDFRDVYRLWSFVARFLDPDFVRRELGSLQASSNR</sequence>
<dbReference type="SUPFAM" id="SSF53383">
    <property type="entry name" value="PLP-dependent transferases"/>
    <property type="match status" value="1"/>
</dbReference>
<feature type="region of interest" description="Disordered" evidence="1">
    <location>
        <begin position="845"/>
        <end position="864"/>
    </location>
</feature>
<keyword evidence="3" id="KW-1185">Reference proteome</keyword>
<name>A0A8T2R692_CERRI</name>
<dbReference type="OMA" id="VNEDEHP"/>
<feature type="compositionally biased region" description="Polar residues" evidence="1">
    <location>
        <begin position="560"/>
        <end position="570"/>
    </location>
</feature>